<accession>A0A6A6W3A4</accession>
<dbReference type="GeneID" id="54490904"/>
<sequence length="371" mass="41135">MKLDEATSYLARHICSMFYRHIVSAKARHSACCSTKSRCRLSCFQVHPSKSISMSAGFFPKSESLEVNELWKGLITASHILHYHRVLDAYGHISVRNPDNANTFYMTRKVAPALASRGEDIVEYKVEDATPVQSNAPDGFIERYIHSEIYKRFPSMNCVIHSHCREILPYCINDIPLQAVIHQAGFIGSRAPVWDISSTYSTFSSSDPYDLLVRNTSIGSSLAAEFKPSTSAGFIFSQMKSALPNIAGKSSNNTSVPSYAVVLMRGHGFTTCAEGIEAAVYQAIYTKENAIVQTTALNMKNAVSGSTIEGKVDVEGSGKIKDGKLKSDKGLRGLSDKEIADTVKMNQESMMRPWELWCREVEVQPLYINEC</sequence>
<dbReference type="RefSeq" id="XP_033598907.1">
    <property type="nucleotide sequence ID" value="XM_033749850.1"/>
</dbReference>
<organism evidence="2 3">
    <name type="scientific">Pseudovirgaria hyperparasitica</name>
    <dbReference type="NCBI Taxonomy" id="470096"/>
    <lineage>
        <taxon>Eukaryota</taxon>
        <taxon>Fungi</taxon>
        <taxon>Dikarya</taxon>
        <taxon>Ascomycota</taxon>
        <taxon>Pezizomycotina</taxon>
        <taxon>Dothideomycetes</taxon>
        <taxon>Dothideomycetes incertae sedis</taxon>
        <taxon>Acrospermales</taxon>
        <taxon>Acrospermaceae</taxon>
        <taxon>Pseudovirgaria</taxon>
    </lineage>
</organism>
<dbReference type="GO" id="GO:0051015">
    <property type="term" value="F:actin filament binding"/>
    <property type="evidence" value="ECO:0007669"/>
    <property type="project" value="TreeGrafter"/>
</dbReference>
<name>A0A6A6W3A4_9PEZI</name>
<dbReference type="SUPFAM" id="SSF53639">
    <property type="entry name" value="AraD/HMP-PK domain-like"/>
    <property type="match status" value="1"/>
</dbReference>
<protein>
    <recommendedName>
        <fullName evidence="1">Class II aldolase/adducin N-terminal domain-containing protein</fullName>
    </recommendedName>
</protein>
<gene>
    <name evidence="2" type="ORF">EJ05DRAFT_65369</name>
</gene>
<evidence type="ECO:0000259" key="1">
    <source>
        <dbReference type="SMART" id="SM01007"/>
    </source>
</evidence>
<dbReference type="PANTHER" id="PTHR10672">
    <property type="entry name" value="ADDUCIN"/>
    <property type="match status" value="1"/>
</dbReference>
<dbReference type="AlphaFoldDB" id="A0A6A6W3A4"/>
<dbReference type="Gene3D" id="3.40.225.10">
    <property type="entry name" value="Class II aldolase/adducin N-terminal domain"/>
    <property type="match status" value="1"/>
</dbReference>
<proteinExistence type="predicted"/>
<dbReference type="InterPro" id="IPR001303">
    <property type="entry name" value="Aldolase_II/adducin_N"/>
</dbReference>
<dbReference type="GO" id="GO:0005856">
    <property type="term" value="C:cytoskeleton"/>
    <property type="evidence" value="ECO:0007669"/>
    <property type="project" value="TreeGrafter"/>
</dbReference>
<dbReference type="PANTHER" id="PTHR10672:SF41">
    <property type="entry name" value="CLASS II ALDOLASE_ADDUCIN DOMAIN PROTEIN (AFU_ORTHOLOGUE AFUA_3G01330)"/>
    <property type="match status" value="1"/>
</dbReference>
<reference evidence="2" key="1">
    <citation type="journal article" date="2020" name="Stud. Mycol.">
        <title>101 Dothideomycetes genomes: a test case for predicting lifestyles and emergence of pathogens.</title>
        <authorList>
            <person name="Haridas S."/>
            <person name="Albert R."/>
            <person name="Binder M."/>
            <person name="Bloem J."/>
            <person name="Labutti K."/>
            <person name="Salamov A."/>
            <person name="Andreopoulos B."/>
            <person name="Baker S."/>
            <person name="Barry K."/>
            <person name="Bills G."/>
            <person name="Bluhm B."/>
            <person name="Cannon C."/>
            <person name="Castanera R."/>
            <person name="Culley D."/>
            <person name="Daum C."/>
            <person name="Ezra D."/>
            <person name="Gonzalez J."/>
            <person name="Henrissat B."/>
            <person name="Kuo A."/>
            <person name="Liang C."/>
            <person name="Lipzen A."/>
            <person name="Lutzoni F."/>
            <person name="Magnuson J."/>
            <person name="Mondo S."/>
            <person name="Nolan M."/>
            <person name="Ohm R."/>
            <person name="Pangilinan J."/>
            <person name="Park H.-J."/>
            <person name="Ramirez L."/>
            <person name="Alfaro M."/>
            <person name="Sun H."/>
            <person name="Tritt A."/>
            <person name="Yoshinaga Y."/>
            <person name="Zwiers L.-H."/>
            <person name="Turgeon B."/>
            <person name="Goodwin S."/>
            <person name="Spatafora J."/>
            <person name="Crous P."/>
            <person name="Grigoriev I."/>
        </authorList>
    </citation>
    <scope>NUCLEOTIDE SEQUENCE</scope>
    <source>
        <strain evidence="2">CBS 121739</strain>
    </source>
</reference>
<dbReference type="InterPro" id="IPR051017">
    <property type="entry name" value="Aldolase-II_Adducin_sf"/>
</dbReference>
<dbReference type="Pfam" id="PF00596">
    <property type="entry name" value="Aldolase_II"/>
    <property type="match status" value="1"/>
</dbReference>
<evidence type="ECO:0000313" key="3">
    <source>
        <dbReference type="Proteomes" id="UP000799437"/>
    </source>
</evidence>
<dbReference type="SMART" id="SM01007">
    <property type="entry name" value="Aldolase_II"/>
    <property type="match status" value="1"/>
</dbReference>
<evidence type="ECO:0000313" key="2">
    <source>
        <dbReference type="EMBL" id="KAF2756456.1"/>
    </source>
</evidence>
<feature type="domain" description="Class II aldolase/adducin N-terminal" evidence="1">
    <location>
        <begin position="72"/>
        <end position="294"/>
    </location>
</feature>
<dbReference type="Proteomes" id="UP000799437">
    <property type="component" value="Unassembled WGS sequence"/>
</dbReference>
<dbReference type="InterPro" id="IPR036409">
    <property type="entry name" value="Aldolase_II/adducin_N_sf"/>
</dbReference>
<keyword evidence="3" id="KW-1185">Reference proteome</keyword>
<dbReference type="EMBL" id="ML996575">
    <property type="protein sequence ID" value="KAF2756456.1"/>
    <property type="molecule type" value="Genomic_DNA"/>
</dbReference>
<dbReference type="OrthoDB" id="2932980at2759"/>